<evidence type="ECO:0000313" key="3">
    <source>
        <dbReference type="EMBL" id="CAK0820701.1"/>
    </source>
</evidence>
<evidence type="ECO:0000259" key="2">
    <source>
        <dbReference type="Pfam" id="PF03457"/>
    </source>
</evidence>
<dbReference type="Proteomes" id="UP001189429">
    <property type="component" value="Unassembled WGS sequence"/>
</dbReference>
<dbReference type="EMBL" id="CAUYUJ010007428">
    <property type="protein sequence ID" value="CAK0820701.1"/>
    <property type="molecule type" value="Genomic_DNA"/>
</dbReference>
<feature type="domain" description="Helicase-associated" evidence="2">
    <location>
        <begin position="306"/>
        <end position="368"/>
    </location>
</feature>
<keyword evidence="4" id="KW-1185">Reference proteome</keyword>
<dbReference type="PANTHER" id="PTHR33418:SF1">
    <property type="entry name" value="HELICASE-ASSOCIATED DOMAIN-CONTAINING PROTEIN"/>
    <property type="match status" value="1"/>
</dbReference>
<accession>A0ABN9RNC5</accession>
<name>A0ABN9RNC5_9DINO</name>
<feature type="domain" description="Helicase-associated" evidence="2">
    <location>
        <begin position="374"/>
        <end position="420"/>
    </location>
</feature>
<dbReference type="Pfam" id="PF03457">
    <property type="entry name" value="HA"/>
    <property type="match status" value="4"/>
</dbReference>
<organism evidence="3 4">
    <name type="scientific">Prorocentrum cordatum</name>
    <dbReference type="NCBI Taxonomy" id="2364126"/>
    <lineage>
        <taxon>Eukaryota</taxon>
        <taxon>Sar</taxon>
        <taxon>Alveolata</taxon>
        <taxon>Dinophyceae</taxon>
        <taxon>Prorocentrales</taxon>
        <taxon>Prorocentraceae</taxon>
        <taxon>Prorocentrum</taxon>
    </lineage>
</organism>
<evidence type="ECO:0000256" key="1">
    <source>
        <dbReference type="SAM" id="MobiDB-lite"/>
    </source>
</evidence>
<sequence length="489" mass="56850">MRRLFHIHRFPISARGAPTRGCNLRRTSALAGYAYHAVIYSWEFLSHRRHPLHGSRYVGQTVRLTTSPEDALRKRCVEHRYAAQRKLKNIGFHALLRQHPDDWAIRVLDSSEFDNRIDAFAWAQDRELCFIKSFGGPLQDMSSSRRQTLNLTHGGRGNPAPFAEYLEARTAAGWNAFFATLCKFKCREGHVFVPVKHVEDGYPLGRVVSNVRCGLFIRADADRRSKLSDIGFIFSVDEARWQEFFASLQQFQRREAHCDVPFRHVEDGYRLGMMVRYVRSRGVFVKKRVDRVHMLVQLGFWFSADAEKWGKLIRALRSFRDREGHCHVPSTCVEDGYKLGYYAIQVRSRRYLVKHDADRRQVLIQLGFAISMREVKWDNFLRALIAFKAREGHCRVPRRHLEGGYDLGQRIYHIRSRGDFVKCCHERWLVLQDLGLDLTNKKNNFRDAPKKPPNGPKESPMGTRNCIRMARRCNTHSSLNSAFPCAVTR</sequence>
<feature type="domain" description="Helicase-associated" evidence="2">
    <location>
        <begin position="238"/>
        <end position="300"/>
    </location>
</feature>
<feature type="domain" description="Helicase-associated" evidence="2">
    <location>
        <begin position="173"/>
        <end position="232"/>
    </location>
</feature>
<comment type="caution">
    <text evidence="3">The sequence shown here is derived from an EMBL/GenBank/DDBJ whole genome shotgun (WGS) entry which is preliminary data.</text>
</comment>
<reference evidence="3" key="1">
    <citation type="submission" date="2023-10" db="EMBL/GenBank/DDBJ databases">
        <authorList>
            <person name="Chen Y."/>
            <person name="Shah S."/>
            <person name="Dougan E. K."/>
            <person name="Thang M."/>
            <person name="Chan C."/>
        </authorList>
    </citation>
    <scope>NUCLEOTIDE SEQUENCE [LARGE SCALE GENOMIC DNA]</scope>
</reference>
<feature type="region of interest" description="Disordered" evidence="1">
    <location>
        <begin position="442"/>
        <end position="463"/>
    </location>
</feature>
<proteinExistence type="predicted"/>
<evidence type="ECO:0000313" key="4">
    <source>
        <dbReference type="Proteomes" id="UP001189429"/>
    </source>
</evidence>
<dbReference type="InterPro" id="IPR005114">
    <property type="entry name" value="Helicase_assoc"/>
</dbReference>
<dbReference type="PANTHER" id="PTHR33418">
    <property type="entry name" value="HELICASE-ASSOCIATED"/>
    <property type="match status" value="1"/>
</dbReference>
<gene>
    <name evidence="3" type="ORF">PCOR1329_LOCUS22273</name>
</gene>
<protein>
    <recommendedName>
        <fullName evidence="2">Helicase-associated domain-containing protein</fullName>
    </recommendedName>
</protein>